<comment type="caution">
    <text evidence="1">The sequence shown here is derived from an EMBL/GenBank/DDBJ whole genome shotgun (WGS) entry which is preliminary data.</text>
</comment>
<dbReference type="RefSeq" id="WP_106137846.1">
    <property type="nucleotide sequence ID" value="NZ_PVTE01000008.1"/>
</dbReference>
<organism evidence="1 2">
    <name type="scientific">Spirosoma oryzae</name>
    <dbReference type="NCBI Taxonomy" id="1469603"/>
    <lineage>
        <taxon>Bacteria</taxon>
        <taxon>Pseudomonadati</taxon>
        <taxon>Bacteroidota</taxon>
        <taxon>Cytophagia</taxon>
        <taxon>Cytophagales</taxon>
        <taxon>Cytophagaceae</taxon>
        <taxon>Spirosoma</taxon>
    </lineage>
</organism>
<dbReference type="Proteomes" id="UP000238375">
    <property type="component" value="Unassembled WGS sequence"/>
</dbReference>
<protein>
    <submittedName>
        <fullName evidence="1">Uncharacterized protein</fullName>
    </submittedName>
</protein>
<name>A0A2T0T0H8_9BACT</name>
<sequence length="80" mass="9083">MDTYTVDILNPKALRLLEDLADMKLIDLKKAGSSVDALSDEERALARERVLRGGSQTLDVDEMIAYVNETRERSLPFRED</sequence>
<evidence type="ECO:0000313" key="2">
    <source>
        <dbReference type="Proteomes" id="UP000238375"/>
    </source>
</evidence>
<evidence type="ECO:0000313" key="1">
    <source>
        <dbReference type="EMBL" id="PRY39157.1"/>
    </source>
</evidence>
<gene>
    <name evidence="1" type="ORF">CLV58_10846</name>
</gene>
<accession>A0A2T0T0H8</accession>
<reference evidence="1 2" key="1">
    <citation type="submission" date="2018-03" db="EMBL/GenBank/DDBJ databases">
        <title>Genomic Encyclopedia of Archaeal and Bacterial Type Strains, Phase II (KMG-II): from individual species to whole genera.</title>
        <authorList>
            <person name="Goeker M."/>
        </authorList>
    </citation>
    <scope>NUCLEOTIDE SEQUENCE [LARGE SCALE GENOMIC DNA]</scope>
    <source>
        <strain evidence="1 2">DSM 28354</strain>
    </source>
</reference>
<dbReference type="OrthoDB" id="964950at2"/>
<proteinExistence type="predicted"/>
<dbReference type="EMBL" id="PVTE01000008">
    <property type="protein sequence ID" value="PRY39157.1"/>
    <property type="molecule type" value="Genomic_DNA"/>
</dbReference>
<keyword evidence="2" id="KW-1185">Reference proteome</keyword>
<dbReference type="AlphaFoldDB" id="A0A2T0T0H8"/>